<evidence type="ECO:0000313" key="2">
    <source>
        <dbReference type="Proteomes" id="UP000175971"/>
    </source>
</evidence>
<comment type="caution">
    <text evidence="1">The sequence shown here is derived from an EMBL/GenBank/DDBJ whole genome shotgun (WGS) entry which is preliminary data.</text>
</comment>
<accession>A0A1E7LJD3</accession>
<dbReference type="Proteomes" id="UP000175971">
    <property type="component" value="Unassembled WGS sequence"/>
</dbReference>
<dbReference type="AlphaFoldDB" id="A0A1E7LJD3"/>
<organism evidence="1 2">
    <name type="scientific">Streptomyces nanshensis</name>
    <dbReference type="NCBI Taxonomy" id="518642"/>
    <lineage>
        <taxon>Bacteria</taxon>
        <taxon>Bacillati</taxon>
        <taxon>Actinomycetota</taxon>
        <taxon>Actinomycetes</taxon>
        <taxon>Kitasatosporales</taxon>
        <taxon>Streptomycetaceae</taxon>
        <taxon>Streptomyces</taxon>
    </lineage>
</organism>
<dbReference type="RefSeq" id="WP_070203876.1">
    <property type="nucleotide sequence ID" value="NZ_LJGZ01000103.1"/>
</dbReference>
<name>A0A1E7LJD3_9ACTN</name>
<reference evidence="1 2" key="1">
    <citation type="journal article" date="2016" name="Front. Microbiol.">
        <title>Comparative Genomics Analysis of Streptomyces Species Reveals Their Adaptation to the Marine Environment and Their Diversity at the Genomic Level.</title>
        <authorList>
            <person name="Tian X."/>
            <person name="Zhang Z."/>
            <person name="Yang T."/>
            <person name="Chen M."/>
            <person name="Li J."/>
            <person name="Chen F."/>
            <person name="Yang J."/>
            <person name="Li W."/>
            <person name="Zhang B."/>
            <person name="Zhang Z."/>
            <person name="Wu J."/>
            <person name="Zhang C."/>
            <person name="Long L."/>
            <person name="Xiao J."/>
        </authorList>
    </citation>
    <scope>NUCLEOTIDE SEQUENCE [LARGE SCALE GENOMIC DNA]</scope>
    <source>
        <strain evidence="1 2">SCSIO M10372</strain>
    </source>
</reference>
<gene>
    <name evidence="1" type="ORF">AN221_32505</name>
</gene>
<dbReference type="EMBL" id="LJGZ01000103">
    <property type="protein sequence ID" value="OEV16332.1"/>
    <property type="molecule type" value="Genomic_DNA"/>
</dbReference>
<protein>
    <submittedName>
        <fullName evidence="1">Uncharacterized protein</fullName>
    </submittedName>
</protein>
<evidence type="ECO:0000313" key="1">
    <source>
        <dbReference type="EMBL" id="OEV16332.1"/>
    </source>
</evidence>
<proteinExistence type="predicted"/>
<keyword evidence="2" id="KW-1185">Reference proteome</keyword>
<sequence>MVSRTGETPERTTGRIEREIRSFTRARHAAEAAGRPDIAQLLRQATDCGLDELNDRNNP</sequence>